<proteinExistence type="predicted"/>
<feature type="transmembrane region" description="Helical" evidence="2">
    <location>
        <begin position="286"/>
        <end position="309"/>
    </location>
</feature>
<evidence type="ECO:0000313" key="6">
    <source>
        <dbReference type="Proteomes" id="UP000230750"/>
    </source>
</evidence>
<evidence type="ECO:0000259" key="4">
    <source>
        <dbReference type="PROSITE" id="PS50835"/>
    </source>
</evidence>
<feature type="domain" description="Ig-like" evidence="4">
    <location>
        <begin position="43"/>
        <end position="114"/>
    </location>
</feature>
<evidence type="ECO:0000313" key="5">
    <source>
        <dbReference type="EMBL" id="PIK37910.1"/>
    </source>
</evidence>
<dbReference type="AlphaFoldDB" id="A0A2G8JQC6"/>
<feature type="chain" id="PRO_5013701383" description="Ig-like domain-containing protein" evidence="3">
    <location>
        <begin position="23"/>
        <end position="383"/>
    </location>
</feature>
<dbReference type="InterPro" id="IPR036179">
    <property type="entry name" value="Ig-like_dom_sf"/>
</dbReference>
<organism evidence="5 6">
    <name type="scientific">Stichopus japonicus</name>
    <name type="common">Sea cucumber</name>
    <dbReference type="NCBI Taxonomy" id="307972"/>
    <lineage>
        <taxon>Eukaryota</taxon>
        <taxon>Metazoa</taxon>
        <taxon>Echinodermata</taxon>
        <taxon>Eleutherozoa</taxon>
        <taxon>Echinozoa</taxon>
        <taxon>Holothuroidea</taxon>
        <taxon>Aspidochirotacea</taxon>
        <taxon>Aspidochirotida</taxon>
        <taxon>Stichopodidae</taxon>
        <taxon>Apostichopus</taxon>
    </lineage>
</organism>
<protein>
    <recommendedName>
        <fullName evidence="4">Ig-like domain-containing protein</fullName>
    </recommendedName>
</protein>
<keyword evidence="2" id="KW-0812">Transmembrane</keyword>
<evidence type="ECO:0000256" key="3">
    <source>
        <dbReference type="SAM" id="SignalP"/>
    </source>
</evidence>
<keyword evidence="2" id="KW-1133">Transmembrane helix</keyword>
<keyword evidence="6" id="KW-1185">Reference proteome</keyword>
<dbReference type="PROSITE" id="PS50835">
    <property type="entry name" value="IG_LIKE"/>
    <property type="match status" value="1"/>
</dbReference>
<reference evidence="5 6" key="1">
    <citation type="journal article" date="2017" name="PLoS Biol.">
        <title>The sea cucumber genome provides insights into morphological evolution and visceral regeneration.</title>
        <authorList>
            <person name="Zhang X."/>
            <person name="Sun L."/>
            <person name="Yuan J."/>
            <person name="Sun Y."/>
            <person name="Gao Y."/>
            <person name="Zhang L."/>
            <person name="Li S."/>
            <person name="Dai H."/>
            <person name="Hamel J.F."/>
            <person name="Liu C."/>
            <person name="Yu Y."/>
            <person name="Liu S."/>
            <person name="Lin W."/>
            <person name="Guo K."/>
            <person name="Jin S."/>
            <person name="Xu P."/>
            <person name="Storey K.B."/>
            <person name="Huan P."/>
            <person name="Zhang T."/>
            <person name="Zhou Y."/>
            <person name="Zhang J."/>
            <person name="Lin C."/>
            <person name="Li X."/>
            <person name="Xing L."/>
            <person name="Huo D."/>
            <person name="Sun M."/>
            <person name="Wang L."/>
            <person name="Mercier A."/>
            <person name="Li F."/>
            <person name="Yang H."/>
            <person name="Xiang J."/>
        </authorList>
    </citation>
    <scope>NUCLEOTIDE SEQUENCE [LARGE SCALE GENOMIC DNA]</scope>
    <source>
        <strain evidence="5">Shaxun</strain>
        <tissue evidence="5">Muscle</tissue>
    </source>
</reference>
<evidence type="ECO:0000256" key="1">
    <source>
        <dbReference type="SAM" id="MobiDB-lite"/>
    </source>
</evidence>
<accession>A0A2G8JQC6</accession>
<comment type="caution">
    <text evidence="5">The sequence shown here is derived from an EMBL/GenBank/DDBJ whole genome shotgun (WGS) entry which is preliminary data.</text>
</comment>
<dbReference type="OrthoDB" id="10565168at2759"/>
<sequence>MESLYSLFAISLLFISFHQVLSESQEVYFEIKDGNFNEVIFIGEKNITLICHVSNTLHADVTITKVGEGSVATNFGIGNCLEYNIQQVTEQNGGNYSCTSRYEDKNAGRMVEMSRMLSVNVRDNQFASCLRNGTGLHQAYSVGDVLLLSCYCDVSNECNWIKTVVGSPFGTSITAMEVQHNGKIIRRIVVGPLTSMDLDTRYDCSFGSSIDERCSIGPSYFSINDYISLSNQQSDLSHGCPEIVTPITVEISATKSIKSTERQKSMTATEFSITTNKTEVHVINSLIYITVALAMLLLLAAAIITMLVVRLLKRNQNRETNTAQKNKNKDRLTDSTNVDRQPDESYYEVQENPAIGSSNGTNSSVYYSTQIKRISYTYDKPDV</sequence>
<dbReference type="Gene3D" id="2.60.40.10">
    <property type="entry name" value="Immunoglobulins"/>
    <property type="match status" value="1"/>
</dbReference>
<gene>
    <name evidence="5" type="ORF">BSL78_25260</name>
</gene>
<feature type="region of interest" description="Disordered" evidence="1">
    <location>
        <begin position="320"/>
        <end position="361"/>
    </location>
</feature>
<evidence type="ECO:0000256" key="2">
    <source>
        <dbReference type="SAM" id="Phobius"/>
    </source>
</evidence>
<keyword evidence="3" id="KW-0732">Signal</keyword>
<feature type="signal peptide" evidence="3">
    <location>
        <begin position="1"/>
        <end position="22"/>
    </location>
</feature>
<dbReference type="InterPro" id="IPR007110">
    <property type="entry name" value="Ig-like_dom"/>
</dbReference>
<dbReference type="SUPFAM" id="SSF48726">
    <property type="entry name" value="Immunoglobulin"/>
    <property type="match status" value="1"/>
</dbReference>
<keyword evidence="2" id="KW-0472">Membrane</keyword>
<dbReference type="EMBL" id="MRZV01001432">
    <property type="protein sequence ID" value="PIK37910.1"/>
    <property type="molecule type" value="Genomic_DNA"/>
</dbReference>
<name>A0A2G8JQC6_STIJA</name>
<dbReference type="InterPro" id="IPR013783">
    <property type="entry name" value="Ig-like_fold"/>
</dbReference>
<dbReference type="Proteomes" id="UP000230750">
    <property type="component" value="Unassembled WGS sequence"/>
</dbReference>